<evidence type="ECO:0000313" key="6">
    <source>
        <dbReference type="Proteomes" id="UP000298111"/>
    </source>
</evidence>
<dbReference type="PANTHER" id="PTHR43004">
    <property type="entry name" value="TRK SYSTEM POTASSIUM UPTAKE PROTEIN"/>
    <property type="match status" value="1"/>
</dbReference>
<reference evidence="5 6" key="1">
    <citation type="submission" date="2018-10" db="EMBL/GenBank/DDBJ databases">
        <title>Isolation of pseudouridimycin from Streptomyces albus DSM 40763.</title>
        <authorList>
            <person name="Rosenqvist P."/>
            <person name="Metsae-Ketelae M."/>
            <person name="Virta P."/>
        </authorList>
    </citation>
    <scope>NUCLEOTIDE SEQUENCE [LARGE SCALE GENOMIC DNA]</scope>
    <source>
        <strain evidence="5 6">DSM 40763</strain>
    </source>
</reference>
<dbReference type="AlphaFoldDB" id="A0A8H1QKQ1"/>
<dbReference type="InterPro" id="IPR050641">
    <property type="entry name" value="RIFMO-like"/>
</dbReference>
<dbReference type="Gene3D" id="3.50.50.60">
    <property type="entry name" value="FAD/NAD(P)-binding domain"/>
    <property type="match status" value="2"/>
</dbReference>
<dbReference type="GO" id="GO:0016709">
    <property type="term" value="F:oxidoreductase activity, acting on paired donors, with incorporation or reduction of molecular oxygen, NAD(P)H as one donor, and incorporation of one atom of oxygen"/>
    <property type="evidence" value="ECO:0007669"/>
    <property type="project" value="UniProtKB-ARBA"/>
</dbReference>
<dbReference type="PANTHER" id="PTHR43004:SF19">
    <property type="entry name" value="BINDING MONOOXYGENASE, PUTATIVE (JCVI)-RELATED"/>
    <property type="match status" value="1"/>
</dbReference>
<evidence type="ECO:0000259" key="4">
    <source>
        <dbReference type="Pfam" id="PF01494"/>
    </source>
</evidence>
<dbReference type="Gene3D" id="3.40.30.120">
    <property type="match status" value="1"/>
</dbReference>
<comment type="caution">
    <text evidence="5">The sequence shown here is derived from an EMBL/GenBank/DDBJ whole genome shotgun (WGS) entry which is preliminary data.</text>
</comment>
<evidence type="ECO:0000256" key="3">
    <source>
        <dbReference type="ARBA" id="ARBA00022827"/>
    </source>
</evidence>
<evidence type="ECO:0000256" key="1">
    <source>
        <dbReference type="ARBA" id="ARBA00001974"/>
    </source>
</evidence>
<keyword evidence="2" id="KW-0285">Flavoprotein</keyword>
<proteinExistence type="predicted"/>
<sequence length="483" mass="52095">MQTDVIVVGAGPTGLMLAHELSLAGVTVVVLEKERTRSTQSRAGGLQPRTAEVLDLRGLLEPLLADAPPQEGTGGHFAMLPVELDCRPWRTRYPRPVTLPQAQLEAFLEQRLRERGVPVLRGHAVTAVEQDPEGVSAGGIRGSYLVACDGAHSAVRRLLGVPFPGRTSGVSAVAADITLAARTDAVPGARRHFSEYVRASADFFGVLHPLDGDRYRLIFGKLSGDGPGREVPVAPEEIREVLHSVYGPGTELGELCAASRFGDATRQVERYREGRVLFAGDAAHIHMPIGGQGVNLGVQDAMNLGWKLAAAVRGWAPAGLLDSYHDERHPVAARVLQHTRAQTVLMNPGRNQDVAAVRDLMTELLRLPDTHRYISGMMSGLDIRYDGLGARMIDLDLTTEHGPTRMSELMHSGRGLLLSLDGKQRPVGGRSDRVDHITAKTADHVTAKTEEEGEALLIRPDGYVAWTAGDGTPLESALARWFG</sequence>
<dbReference type="RefSeq" id="WP_037612310.1">
    <property type="nucleotide sequence ID" value="NZ_CP103060.1"/>
</dbReference>
<evidence type="ECO:0000313" key="5">
    <source>
        <dbReference type="EMBL" id="TGG76644.1"/>
    </source>
</evidence>
<keyword evidence="3" id="KW-0274">FAD</keyword>
<evidence type="ECO:0000256" key="2">
    <source>
        <dbReference type="ARBA" id="ARBA00022630"/>
    </source>
</evidence>
<dbReference type="Pfam" id="PF21274">
    <property type="entry name" value="Rng_hyd_C"/>
    <property type="match status" value="1"/>
</dbReference>
<gene>
    <name evidence="5" type="ORF">D8771_29075</name>
</gene>
<name>A0A8H1QKQ1_9ACTN</name>
<dbReference type="InterPro" id="IPR002938">
    <property type="entry name" value="FAD-bd"/>
</dbReference>
<dbReference type="PRINTS" id="PR00420">
    <property type="entry name" value="RNGMNOXGNASE"/>
</dbReference>
<dbReference type="Pfam" id="PF01494">
    <property type="entry name" value="FAD_binding_3"/>
    <property type="match status" value="1"/>
</dbReference>
<comment type="cofactor">
    <cofactor evidence="1">
        <name>FAD</name>
        <dbReference type="ChEBI" id="CHEBI:57692"/>
    </cofactor>
</comment>
<feature type="domain" description="FAD-binding" evidence="4">
    <location>
        <begin position="2"/>
        <end position="338"/>
    </location>
</feature>
<organism evidence="5 6">
    <name type="scientific">Streptomyces albus</name>
    <dbReference type="NCBI Taxonomy" id="1888"/>
    <lineage>
        <taxon>Bacteria</taxon>
        <taxon>Bacillati</taxon>
        <taxon>Actinomycetota</taxon>
        <taxon>Actinomycetes</taxon>
        <taxon>Kitasatosporales</taxon>
        <taxon>Streptomycetaceae</taxon>
        <taxon>Streptomyces</taxon>
    </lineage>
</organism>
<dbReference type="SUPFAM" id="SSF51905">
    <property type="entry name" value="FAD/NAD(P)-binding domain"/>
    <property type="match status" value="1"/>
</dbReference>
<dbReference type="InterPro" id="IPR036188">
    <property type="entry name" value="FAD/NAD-bd_sf"/>
</dbReference>
<accession>A0A8H1QKQ1</accession>
<dbReference type="GeneID" id="75181331"/>
<protein>
    <submittedName>
        <fullName evidence="5">FAD-dependent oxidoreductase</fullName>
    </submittedName>
</protein>
<dbReference type="GO" id="GO:0071949">
    <property type="term" value="F:FAD binding"/>
    <property type="evidence" value="ECO:0007669"/>
    <property type="project" value="InterPro"/>
</dbReference>
<dbReference type="Proteomes" id="UP000298111">
    <property type="component" value="Unassembled WGS sequence"/>
</dbReference>
<dbReference type="EMBL" id="RCIY01000103">
    <property type="protein sequence ID" value="TGG76644.1"/>
    <property type="molecule type" value="Genomic_DNA"/>
</dbReference>